<dbReference type="EMBL" id="CP108313">
    <property type="protein sequence ID" value="WTW68545.1"/>
    <property type="molecule type" value="Genomic_DNA"/>
</dbReference>
<reference evidence="2" key="1">
    <citation type="submission" date="2022-10" db="EMBL/GenBank/DDBJ databases">
        <title>The complete genomes of actinobacterial strains from the NBC collection.</title>
        <authorList>
            <person name="Joergensen T.S."/>
            <person name="Alvarez Arevalo M."/>
            <person name="Sterndorff E.B."/>
            <person name="Faurdal D."/>
            <person name="Vuksanovic O."/>
            <person name="Mourched A.-S."/>
            <person name="Charusanti P."/>
            <person name="Shaw S."/>
            <person name="Blin K."/>
            <person name="Weber T."/>
        </authorList>
    </citation>
    <scope>NUCLEOTIDE SEQUENCE</scope>
    <source>
        <strain evidence="2">NBC_00008</strain>
    </source>
</reference>
<organism evidence="2">
    <name type="scientific">Streptomyces sp. NBC_00008</name>
    <dbReference type="NCBI Taxonomy" id="2903610"/>
    <lineage>
        <taxon>Bacteria</taxon>
        <taxon>Bacillati</taxon>
        <taxon>Actinomycetota</taxon>
        <taxon>Actinomycetes</taxon>
        <taxon>Kitasatosporales</taxon>
        <taxon>Streptomycetaceae</taxon>
        <taxon>Streptomyces</taxon>
    </lineage>
</organism>
<accession>A0AAU2VM33</accession>
<protein>
    <submittedName>
        <fullName evidence="2">Uncharacterized protein</fullName>
    </submittedName>
</protein>
<dbReference type="AlphaFoldDB" id="A0AAU2VM33"/>
<evidence type="ECO:0000256" key="1">
    <source>
        <dbReference type="SAM" id="MobiDB-lite"/>
    </source>
</evidence>
<name>A0AAU2VM33_9ACTN</name>
<feature type="compositionally biased region" description="Pro residues" evidence="1">
    <location>
        <begin position="172"/>
        <end position="183"/>
    </location>
</feature>
<sequence>MTDNSASDVLALRATASGFDAVRDKLPITSDPNRPLENVAVARQLSAFGTLLTELADEVLFRAAEHRRDGHTAPAIMAFAAAVRPASEAATALGVVAHRLAARDQAEQIGDAPGARDECDYDRLVAGNALGMADKALRQTAEDLRAAAAATSPSSASADAARSRSTTATTSPMPPPAAAPPAVHPYRIARGR</sequence>
<feature type="compositionally biased region" description="Low complexity" evidence="1">
    <location>
        <begin position="147"/>
        <end position="171"/>
    </location>
</feature>
<evidence type="ECO:0000313" key="2">
    <source>
        <dbReference type="EMBL" id="WTW68545.1"/>
    </source>
</evidence>
<proteinExistence type="predicted"/>
<gene>
    <name evidence="2" type="ORF">OG398_09870</name>
</gene>
<feature type="region of interest" description="Disordered" evidence="1">
    <location>
        <begin position="147"/>
        <end position="192"/>
    </location>
</feature>